<name>A0ABM4BZZ6_HYDVU</name>
<dbReference type="InterPro" id="IPR043502">
    <property type="entry name" value="DNA/RNA_pol_sf"/>
</dbReference>
<dbReference type="PANTHER" id="PTHR37984">
    <property type="entry name" value="PROTEIN CBG26694"/>
    <property type="match status" value="1"/>
</dbReference>
<proteinExistence type="predicted"/>
<feature type="domain" description="Reverse transcriptase/retrotransposon-derived protein RNase H-like" evidence="2">
    <location>
        <begin position="64"/>
        <end position="126"/>
    </location>
</feature>
<keyword evidence="3" id="KW-1185">Reference proteome</keyword>
<reference evidence="4" key="1">
    <citation type="submission" date="2025-08" db="UniProtKB">
        <authorList>
            <consortium name="RefSeq"/>
        </authorList>
    </citation>
    <scope>IDENTIFICATION</scope>
</reference>
<dbReference type="PANTHER" id="PTHR37984:SF5">
    <property type="entry name" value="PROTEIN NYNRIN-LIKE"/>
    <property type="match status" value="1"/>
</dbReference>
<dbReference type="RefSeq" id="XP_065654838.1">
    <property type="nucleotide sequence ID" value="XM_065798766.1"/>
</dbReference>
<dbReference type="SUPFAM" id="SSF56672">
    <property type="entry name" value="DNA/RNA polymerases"/>
    <property type="match status" value="1"/>
</dbReference>
<evidence type="ECO:0000256" key="1">
    <source>
        <dbReference type="ARBA" id="ARBA00023268"/>
    </source>
</evidence>
<keyword evidence="1" id="KW-0511">Multifunctional enzyme</keyword>
<accession>A0ABM4BZZ6</accession>
<dbReference type="GeneID" id="136081452"/>
<evidence type="ECO:0000313" key="3">
    <source>
        <dbReference type="Proteomes" id="UP001652625"/>
    </source>
</evidence>
<evidence type="ECO:0000313" key="4">
    <source>
        <dbReference type="RefSeq" id="XP_065654838.1"/>
    </source>
</evidence>
<dbReference type="Proteomes" id="UP001652625">
    <property type="component" value="Chromosome 06"/>
</dbReference>
<evidence type="ECO:0000259" key="2">
    <source>
        <dbReference type="Pfam" id="PF17919"/>
    </source>
</evidence>
<sequence>MFQLRKFFETSKKAIFTFNEEKFKLPTTCITFLCLIIQSGPFSSDPDCLKLLIEMPAPTDSASLRQVLALQAIDESIPFVVDTDASDFAIPAFLNQAGRPVAFFSPKLSPTEIKHSSDEKEANTIVR</sequence>
<dbReference type="InterPro" id="IPR041577">
    <property type="entry name" value="RT_RNaseH_2"/>
</dbReference>
<dbReference type="InterPro" id="IPR050951">
    <property type="entry name" value="Retrovirus_Pol_polyprotein"/>
</dbReference>
<dbReference type="Pfam" id="PF17919">
    <property type="entry name" value="RT_RNaseH_2"/>
    <property type="match status" value="1"/>
</dbReference>
<organism evidence="3 4">
    <name type="scientific">Hydra vulgaris</name>
    <name type="common">Hydra</name>
    <name type="synonym">Hydra attenuata</name>
    <dbReference type="NCBI Taxonomy" id="6087"/>
    <lineage>
        <taxon>Eukaryota</taxon>
        <taxon>Metazoa</taxon>
        <taxon>Cnidaria</taxon>
        <taxon>Hydrozoa</taxon>
        <taxon>Hydroidolina</taxon>
        <taxon>Anthoathecata</taxon>
        <taxon>Aplanulata</taxon>
        <taxon>Hydridae</taxon>
        <taxon>Hydra</taxon>
    </lineage>
</organism>
<protein>
    <submittedName>
        <fullName evidence="4">Uncharacterized protein LOC136081452</fullName>
    </submittedName>
</protein>
<gene>
    <name evidence="4" type="primary">LOC136081452</name>
</gene>